<feature type="transmembrane region" description="Helical" evidence="2">
    <location>
        <begin position="53"/>
        <end position="78"/>
    </location>
</feature>
<protein>
    <submittedName>
        <fullName evidence="3">Uncharacterized protein</fullName>
    </submittedName>
</protein>
<dbReference type="AlphaFoldDB" id="A0A8H4R4F7"/>
<feature type="transmembrane region" description="Helical" evidence="2">
    <location>
        <begin position="20"/>
        <end position="41"/>
    </location>
</feature>
<keyword evidence="4" id="KW-1185">Reference proteome</keyword>
<organism evidence="3 4">
    <name type="scientific">Agrocybe pediades</name>
    <dbReference type="NCBI Taxonomy" id="84607"/>
    <lineage>
        <taxon>Eukaryota</taxon>
        <taxon>Fungi</taxon>
        <taxon>Dikarya</taxon>
        <taxon>Basidiomycota</taxon>
        <taxon>Agaricomycotina</taxon>
        <taxon>Agaricomycetes</taxon>
        <taxon>Agaricomycetidae</taxon>
        <taxon>Agaricales</taxon>
        <taxon>Agaricineae</taxon>
        <taxon>Strophariaceae</taxon>
        <taxon>Agrocybe</taxon>
    </lineage>
</organism>
<feature type="transmembrane region" description="Helical" evidence="2">
    <location>
        <begin position="222"/>
        <end position="240"/>
    </location>
</feature>
<feature type="region of interest" description="Disordered" evidence="1">
    <location>
        <begin position="300"/>
        <end position="324"/>
    </location>
</feature>
<keyword evidence="2" id="KW-0472">Membrane</keyword>
<name>A0A8H4R4F7_9AGAR</name>
<evidence type="ECO:0000313" key="3">
    <source>
        <dbReference type="EMBL" id="KAF4622233.1"/>
    </source>
</evidence>
<gene>
    <name evidence="3" type="ORF">D9613_009384</name>
</gene>
<proteinExistence type="predicted"/>
<dbReference type="EMBL" id="JAACJL010000002">
    <property type="protein sequence ID" value="KAF4622233.1"/>
    <property type="molecule type" value="Genomic_DNA"/>
</dbReference>
<feature type="transmembrane region" description="Helical" evidence="2">
    <location>
        <begin position="90"/>
        <end position="109"/>
    </location>
</feature>
<sequence>MDSSTSISSLIPSTVQHRLALASYIAIGSLSVFIFDVLVNLGHDYDLVKTHGVDIASAVYFTSRLSTFGFLLSGVLIMVQPMDNCDSIQIIFSICYILFVTSTLLLSFIRVSAVWNRCSRVVSVFGLLWLTAVAGSFTVIKGIGIEQVSGVKLCLERVAHPYLAASIILPTINHIIVFIAISIGLCKCHDSSIFNIGKGIRLYIFGDTLPAFSKALLQSSQLCYVIAVTAGVAALIWFYVCDFDSRYRLALVPPYATVVNIMFSWVFRKAKLGIFTVIPHSAEPTSVNTIALRQTHRQPFFEPTKNNDNNSLAPSRTSSTHTSEGVAIQLGRSYSLEDSAPVKIEVEQVVEYNTDLGAAEKGV</sequence>
<feature type="compositionally biased region" description="Polar residues" evidence="1">
    <location>
        <begin position="304"/>
        <end position="323"/>
    </location>
</feature>
<evidence type="ECO:0000256" key="2">
    <source>
        <dbReference type="SAM" id="Phobius"/>
    </source>
</evidence>
<comment type="caution">
    <text evidence="3">The sequence shown here is derived from an EMBL/GenBank/DDBJ whole genome shotgun (WGS) entry which is preliminary data.</text>
</comment>
<feature type="transmembrane region" description="Helical" evidence="2">
    <location>
        <begin position="121"/>
        <end position="143"/>
    </location>
</feature>
<keyword evidence="2" id="KW-1133">Transmembrane helix</keyword>
<keyword evidence="2" id="KW-0812">Transmembrane</keyword>
<evidence type="ECO:0000256" key="1">
    <source>
        <dbReference type="SAM" id="MobiDB-lite"/>
    </source>
</evidence>
<dbReference type="Proteomes" id="UP000521872">
    <property type="component" value="Unassembled WGS sequence"/>
</dbReference>
<feature type="transmembrane region" description="Helical" evidence="2">
    <location>
        <begin position="163"/>
        <end position="186"/>
    </location>
</feature>
<feature type="transmembrane region" description="Helical" evidence="2">
    <location>
        <begin position="246"/>
        <end position="267"/>
    </location>
</feature>
<reference evidence="3 4" key="1">
    <citation type="submission" date="2019-12" db="EMBL/GenBank/DDBJ databases">
        <authorList>
            <person name="Floudas D."/>
            <person name="Bentzer J."/>
            <person name="Ahren D."/>
            <person name="Johansson T."/>
            <person name="Persson P."/>
            <person name="Tunlid A."/>
        </authorList>
    </citation>
    <scope>NUCLEOTIDE SEQUENCE [LARGE SCALE GENOMIC DNA]</scope>
    <source>
        <strain evidence="3 4">CBS 102.39</strain>
    </source>
</reference>
<accession>A0A8H4R4F7</accession>
<evidence type="ECO:0000313" key="4">
    <source>
        <dbReference type="Proteomes" id="UP000521872"/>
    </source>
</evidence>